<dbReference type="SUPFAM" id="SSF48452">
    <property type="entry name" value="TPR-like"/>
    <property type="match status" value="2"/>
</dbReference>
<proteinExistence type="predicted"/>
<feature type="repeat" description="TPR" evidence="7">
    <location>
        <begin position="412"/>
        <end position="445"/>
    </location>
</feature>
<dbReference type="Pfam" id="PF13424">
    <property type="entry name" value="TPR_12"/>
    <property type="match status" value="1"/>
</dbReference>
<evidence type="ECO:0000256" key="1">
    <source>
        <dbReference type="ARBA" id="ARBA00022618"/>
    </source>
</evidence>
<reference evidence="9" key="1">
    <citation type="submission" date="2025-08" db="UniProtKB">
        <authorList>
            <consortium name="RefSeq"/>
        </authorList>
    </citation>
    <scope>IDENTIFICATION</scope>
    <source>
        <tissue evidence="9">Stem</tissue>
    </source>
</reference>
<dbReference type="PANTHER" id="PTHR12558:SF9">
    <property type="entry name" value="CELL DIVISION CYCLE PROTEIN 16 HOMOLOG"/>
    <property type="match status" value="1"/>
</dbReference>
<evidence type="ECO:0000256" key="7">
    <source>
        <dbReference type="PROSITE-ProRule" id="PRU00339"/>
    </source>
</evidence>
<keyword evidence="3" id="KW-0498">Mitosis</keyword>
<dbReference type="RefSeq" id="XP_050944258.1">
    <property type="nucleotide sequence ID" value="XM_051088301.1"/>
</dbReference>
<keyword evidence="5 7" id="KW-0802">TPR repeat</keyword>
<dbReference type="InterPro" id="IPR011990">
    <property type="entry name" value="TPR-like_helical_dom_sf"/>
</dbReference>
<evidence type="ECO:0000256" key="2">
    <source>
        <dbReference type="ARBA" id="ARBA00022737"/>
    </source>
</evidence>
<dbReference type="PANTHER" id="PTHR12558">
    <property type="entry name" value="CELL DIVISION CYCLE 16,23,27"/>
    <property type="match status" value="1"/>
</dbReference>
<accession>A0ABM3L2I8</accession>
<dbReference type="GeneID" id="103486072"/>
<keyword evidence="4" id="KW-0833">Ubl conjugation pathway</keyword>
<dbReference type="PROSITE" id="PS50005">
    <property type="entry name" value="TPR"/>
    <property type="match status" value="3"/>
</dbReference>
<gene>
    <name evidence="9" type="primary">LOC103486072</name>
</gene>
<dbReference type="SMART" id="SM00028">
    <property type="entry name" value="TPR"/>
    <property type="match status" value="6"/>
</dbReference>
<organism evidence="8 9">
    <name type="scientific">Cucumis melo</name>
    <name type="common">Muskmelon</name>
    <dbReference type="NCBI Taxonomy" id="3656"/>
    <lineage>
        <taxon>Eukaryota</taxon>
        <taxon>Viridiplantae</taxon>
        <taxon>Streptophyta</taxon>
        <taxon>Embryophyta</taxon>
        <taxon>Tracheophyta</taxon>
        <taxon>Spermatophyta</taxon>
        <taxon>Magnoliopsida</taxon>
        <taxon>eudicotyledons</taxon>
        <taxon>Gunneridae</taxon>
        <taxon>Pentapetalae</taxon>
        <taxon>rosids</taxon>
        <taxon>fabids</taxon>
        <taxon>Cucurbitales</taxon>
        <taxon>Cucurbitaceae</taxon>
        <taxon>Benincaseae</taxon>
        <taxon>Cucumis</taxon>
    </lineage>
</organism>
<evidence type="ECO:0000256" key="6">
    <source>
        <dbReference type="ARBA" id="ARBA00023306"/>
    </source>
</evidence>
<evidence type="ECO:0000256" key="3">
    <source>
        <dbReference type="ARBA" id="ARBA00022776"/>
    </source>
</evidence>
<dbReference type="Gene3D" id="1.25.40.10">
    <property type="entry name" value="Tetratricopeptide repeat domain"/>
    <property type="match status" value="2"/>
</dbReference>
<evidence type="ECO:0000313" key="8">
    <source>
        <dbReference type="Proteomes" id="UP001652600"/>
    </source>
</evidence>
<feature type="repeat" description="TPR" evidence="7">
    <location>
        <begin position="446"/>
        <end position="479"/>
    </location>
</feature>
<sequence>MRMREEEIEKLRGVVRDCLSKHLYSSAIFFADKVTAFTEDPADIYMQAQALFLGRHFRRAFHLLNASKIVLRDPRFRYLAAKCLEELKEWDQCLAMLGDANVDEHGNVLDNKDHSGMYLDKDCEDREINIVAATCFLRGKAYEALENRTQARLWYKAAIKADPLCYEALECLIESHMLTCDEESSLLSSLQFGPEDGWLPSFYACLIKKYDKENIIEARFKELERETFNSKSSDPSFIRTLKTNTDLLACKAEYYHQCGEYQKCFELTSVLLEKDPFHLKSTLVHLAAAMELGHSNELYLMACNLVKDYPQKALSWFAVGCYYYCIKKYDQSRRYFRCHLPTLYIGMEYMRTHSFKLAEQFFVQAKTICPSDPLVYNELGVVAYDMKEYNKAAWWFEKTLACIPSPLSEMWEPTVVNLAHSYRKLKMYREAIKYYEKALALSTRSLSTYAGLAYTCHLQDHFTAAITYYHKALWLKPDDQFCTEMLSLALMDECQNGMDPKVEVC</sequence>
<keyword evidence="2" id="KW-0677">Repeat</keyword>
<dbReference type="Pfam" id="PF13181">
    <property type="entry name" value="TPR_8"/>
    <property type="match status" value="1"/>
</dbReference>
<protein>
    <submittedName>
        <fullName evidence="9">Anaphase-promoting complex subunit 6 isoform X2</fullName>
    </submittedName>
</protein>
<feature type="repeat" description="TPR" evidence="7">
    <location>
        <begin position="373"/>
        <end position="406"/>
    </location>
</feature>
<keyword evidence="8" id="KW-1185">Reference proteome</keyword>
<dbReference type="InterPro" id="IPR019734">
    <property type="entry name" value="TPR_rpt"/>
</dbReference>
<evidence type="ECO:0000313" key="9">
    <source>
        <dbReference type="RefSeq" id="XP_050944258.1"/>
    </source>
</evidence>
<keyword evidence="1" id="KW-0132">Cell division</keyword>
<dbReference type="Pfam" id="PF12895">
    <property type="entry name" value="ANAPC3"/>
    <property type="match status" value="1"/>
</dbReference>
<keyword evidence="6" id="KW-0131">Cell cycle</keyword>
<evidence type="ECO:0000256" key="5">
    <source>
        <dbReference type="ARBA" id="ARBA00022803"/>
    </source>
</evidence>
<evidence type="ECO:0000256" key="4">
    <source>
        <dbReference type="ARBA" id="ARBA00022786"/>
    </source>
</evidence>
<name>A0ABM3L2I8_CUCME</name>
<dbReference type="Proteomes" id="UP001652600">
    <property type="component" value="Chromosome 8"/>
</dbReference>